<evidence type="ECO:0000313" key="1">
    <source>
        <dbReference type="EMBL" id="UOQ43186.1"/>
    </source>
</evidence>
<evidence type="ECO:0000313" key="2">
    <source>
        <dbReference type="Proteomes" id="UP000831787"/>
    </source>
</evidence>
<organism evidence="1 2">
    <name type="scientific">Halobacillus salinarum</name>
    <dbReference type="NCBI Taxonomy" id="2932257"/>
    <lineage>
        <taxon>Bacteria</taxon>
        <taxon>Bacillati</taxon>
        <taxon>Bacillota</taxon>
        <taxon>Bacilli</taxon>
        <taxon>Bacillales</taxon>
        <taxon>Bacillaceae</taxon>
        <taxon>Halobacillus</taxon>
    </lineage>
</organism>
<proteinExistence type="predicted"/>
<name>A0ABY4EGB7_9BACI</name>
<sequence length="69" mass="7968">MILANHLSVDACPGHFDQEEHLTKLIFVSCAERLIDRIKEAELNDRIVQFGFYIMHKLKRVTSVVPSPF</sequence>
<keyword evidence="2" id="KW-1185">Reference proteome</keyword>
<accession>A0ABY4EGB7</accession>
<protein>
    <submittedName>
        <fullName evidence="1">Uncharacterized protein</fullName>
    </submittedName>
</protein>
<dbReference type="EMBL" id="CP095073">
    <property type="protein sequence ID" value="UOQ43186.1"/>
    <property type="molecule type" value="Genomic_DNA"/>
</dbReference>
<dbReference type="RefSeq" id="WP_244708545.1">
    <property type="nucleotide sequence ID" value="NZ_CP095073.1"/>
</dbReference>
<dbReference type="Proteomes" id="UP000831787">
    <property type="component" value="Chromosome"/>
</dbReference>
<gene>
    <name evidence="1" type="ORF">MUN89_14745</name>
</gene>
<reference evidence="1 2" key="1">
    <citation type="submission" date="2022-04" db="EMBL/GenBank/DDBJ databases">
        <title>Halobacillus sp. isolated from saltern.</title>
        <authorList>
            <person name="Won M."/>
            <person name="Lee C.-M."/>
            <person name="Woen H.-Y."/>
            <person name="Kwon S.-W."/>
        </authorList>
    </citation>
    <scope>NUCLEOTIDE SEQUENCE [LARGE SCALE GENOMIC DNA]</scope>
    <source>
        <strain evidence="1 2">SSBR10-3</strain>
    </source>
</reference>